<dbReference type="GO" id="GO:0005975">
    <property type="term" value="P:carbohydrate metabolic process"/>
    <property type="evidence" value="ECO:0007669"/>
    <property type="project" value="InterPro"/>
</dbReference>
<dbReference type="Proteomes" id="UP000295021">
    <property type="component" value="Unassembled WGS sequence"/>
</dbReference>
<evidence type="ECO:0008006" key="3">
    <source>
        <dbReference type="Google" id="ProtNLM"/>
    </source>
</evidence>
<dbReference type="SUPFAM" id="SSF88713">
    <property type="entry name" value="Glycoside hydrolase/deacetylase"/>
    <property type="match status" value="1"/>
</dbReference>
<name>A0AAX2QH44_9HYPH</name>
<organism evidence="1 2">
    <name type="scientific">Rhizobium laguerreae</name>
    <dbReference type="NCBI Taxonomy" id="1076926"/>
    <lineage>
        <taxon>Bacteria</taxon>
        <taxon>Pseudomonadati</taxon>
        <taxon>Pseudomonadota</taxon>
        <taxon>Alphaproteobacteria</taxon>
        <taxon>Hyphomicrobiales</taxon>
        <taxon>Rhizobiaceae</taxon>
        <taxon>Rhizobium/Agrobacterium group</taxon>
        <taxon>Rhizobium</taxon>
    </lineage>
</organism>
<evidence type="ECO:0000313" key="2">
    <source>
        <dbReference type="Proteomes" id="UP000295021"/>
    </source>
</evidence>
<dbReference type="EMBL" id="SMBI01000010">
    <property type="protein sequence ID" value="TCU21490.1"/>
    <property type="molecule type" value="Genomic_DNA"/>
</dbReference>
<dbReference type="AlphaFoldDB" id="A0AAX2QH44"/>
<dbReference type="InterPro" id="IPR011330">
    <property type="entry name" value="Glyco_hydro/deAcase_b/a-brl"/>
</dbReference>
<dbReference type="Gene3D" id="3.20.20.370">
    <property type="entry name" value="Glycoside hydrolase/deacetylase"/>
    <property type="match status" value="1"/>
</dbReference>
<proteinExistence type="predicted"/>
<protein>
    <recommendedName>
        <fullName evidence="3">Polysaccharide deacetylase</fullName>
    </recommendedName>
</protein>
<comment type="caution">
    <text evidence="1">The sequence shown here is derived from an EMBL/GenBank/DDBJ whole genome shotgun (WGS) entry which is preliminary data.</text>
</comment>
<sequence length="377" mass="41479">MMPTISNVIADPFRAVCHGLEPGAKKCQRDRSFAAILSEGNREQIVAVPMSRSLLSACLSVSLLVPAIAEAVDRPKQLVIISFDGAHDNALWLKSREMAAKNGAHFTYFLSCTFLMNEAAKKAYQAPHQKRGKSNVGFAQSDDEIRERLGNIWHAHLEGHDISSHACGHFDGRLWSEADWLAEYATFHATLKNAWNSVDLREPAGWQDLVDHGITGFRAPYLSATAGADMIAAEKKAGFTYDASLVTKGPAMPVEEDGIIRFGLPLIPEGPNDKPIIGMDYNLFVRHSKGEEDTADSAEFEDRAYAAFKEAFDKQYAGARIPLQLGFHFVEMNGGAYWRALDRLVSDVCNRVDVACVSYSEAIPMIEARGKLQTSGL</sequence>
<reference evidence="1 2" key="1">
    <citation type="submission" date="2019-03" db="EMBL/GenBank/DDBJ databases">
        <title>Genomic Encyclopedia of Type Strains, Phase IV (KMG-V): Genome sequencing to study the core and pangenomes of soil and plant-associated prokaryotes.</title>
        <authorList>
            <person name="Whitman W."/>
        </authorList>
    </citation>
    <scope>NUCLEOTIDE SEQUENCE [LARGE SCALE GENOMIC DNA]</scope>
    <source>
        <strain evidence="1 2">FB403</strain>
    </source>
</reference>
<evidence type="ECO:0000313" key="1">
    <source>
        <dbReference type="EMBL" id="TCU21490.1"/>
    </source>
</evidence>
<gene>
    <name evidence="1" type="ORF">EV131_11076</name>
</gene>
<accession>A0AAX2QH44</accession>